<feature type="non-terminal residue" evidence="1">
    <location>
        <position position="1"/>
    </location>
</feature>
<sequence length="224" mass="25208">DIGEFKGRFEVAPSAARVIYNHYKRPEFARFDELMTATDRVDAAQLTKEDVTDPKGWILLAYTLDPRTGFGPEFQKYFRWLVEYVKEVPMQKVLDHPEVRKRCDRVKQERDEFVALLKQHSHADGTVIFTDFRGQKETPVGNRFLVYTLHPQANCEVRAFKGKAGNVVLACGHSIFNRTCNVNVGSLMAQYGGGGHAGAGTCQVPADTADAWIEEIVNTLKANK</sequence>
<dbReference type="Gene3D" id="3.10.310.30">
    <property type="match status" value="1"/>
</dbReference>
<protein>
    <recommendedName>
        <fullName evidence="3">Exopolyphosphatase</fullName>
    </recommendedName>
</protein>
<dbReference type="Proteomes" id="UP000178606">
    <property type="component" value="Unassembled WGS sequence"/>
</dbReference>
<evidence type="ECO:0000313" key="1">
    <source>
        <dbReference type="EMBL" id="OGG51778.1"/>
    </source>
</evidence>
<dbReference type="SUPFAM" id="SSF64182">
    <property type="entry name" value="DHH phosphoesterases"/>
    <property type="match status" value="1"/>
</dbReference>
<evidence type="ECO:0008006" key="3">
    <source>
        <dbReference type="Google" id="ProtNLM"/>
    </source>
</evidence>
<dbReference type="AlphaFoldDB" id="A0A1F6CRG6"/>
<evidence type="ECO:0000313" key="2">
    <source>
        <dbReference type="Proteomes" id="UP000178606"/>
    </source>
</evidence>
<dbReference type="EMBL" id="MFKF01000170">
    <property type="protein sequence ID" value="OGG51778.1"/>
    <property type="molecule type" value="Genomic_DNA"/>
</dbReference>
<comment type="caution">
    <text evidence="1">The sequence shown here is derived from an EMBL/GenBank/DDBJ whole genome shotgun (WGS) entry which is preliminary data.</text>
</comment>
<name>A0A1F6CRG6_HANXR</name>
<proteinExistence type="predicted"/>
<gene>
    <name evidence="1" type="ORF">A3F84_22120</name>
</gene>
<organism evidence="1 2">
    <name type="scientific">Handelsmanbacteria sp. (strain RIFCSPLOWO2_12_FULL_64_10)</name>
    <dbReference type="NCBI Taxonomy" id="1817868"/>
    <lineage>
        <taxon>Bacteria</taxon>
        <taxon>Candidatus Handelsmaniibacteriota</taxon>
    </lineage>
</organism>
<reference evidence="1 2" key="1">
    <citation type="journal article" date="2016" name="Nat. Commun.">
        <title>Thousands of microbial genomes shed light on interconnected biogeochemical processes in an aquifer system.</title>
        <authorList>
            <person name="Anantharaman K."/>
            <person name="Brown C.T."/>
            <person name="Hug L.A."/>
            <person name="Sharon I."/>
            <person name="Castelle C.J."/>
            <person name="Probst A.J."/>
            <person name="Thomas B.C."/>
            <person name="Singh A."/>
            <person name="Wilkins M.J."/>
            <person name="Karaoz U."/>
            <person name="Brodie E.L."/>
            <person name="Williams K.H."/>
            <person name="Hubbard S.S."/>
            <person name="Banfield J.F."/>
        </authorList>
    </citation>
    <scope>NUCLEOTIDE SEQUENCE [LARGE SCALE GENOMIC DNA]</scope>
    <source>
        <strain evidence="2">RIFCSPLOWO2_12_FULL_64_10</strain>
    </source>
</reference>
<dbReference type="InterPro" id="IPR038763">
    <property type="entry name" value="DHH_sf"/>
</dbReference>
<accession>A0A1F6CRG6</accession>